<keyword evidence="5" id="KW-1185">Reference proteome</keyword>
<protein>
    <submittedName>
        <fullName evidence="4">HIRAN domain-containing protein</fullName>
    </submittedName>
</protein>
<dbReference type="SMART" id="SM00910">
    <property type="entry name" value="HIRAN"/>
    <property type="match status" value="1"/>
</dbReference>
<dbReference type="GO" id="GO:0016818">
    <property type="term" value="F:hydrolase activity, acting on acid anhydrides, in phosphorus-containing anhydrides"/>
    <property type="evidence" value="ECO:0007669"/>
    <property type="project" value="InterPro"/>
</dbReference>
<organism evidence="4 5">
    <name type="scientific">Rhizorhabdus histidinilytica</name>
    <dbReference type="NCBI Taxonomy" id="439228"/>
    <lineage>
        <taxon>Bacteria</taxon>
        <taxon>Pseudomonadati</taxon>
        <taxon>Pseudomonadota</taxon>
        <taxon>Alphaproteobacteria</taxon>
        <taxon>Sphingomonadales</taxon>
        <taxon>Sphingomonadaceae</taxon>
        <taxon>Rhizorhabdus</taxon>
    </lineage>
</organism>
<dbReference type="EMBL" id="FUYM01000003">
    <property type="protein sequence ID" value="SKB51068.1"/>
    <property type="molecule type" value="Genomic_DNA"/>
</dbReference>
<evidence type="ECO:0000256" key="1">
    <source>
        <dbReference type="ARBA" id="ARBA00022723"/>
    </source>
</evidence>
<dbReference type="Pfam" id="PF08797">
    <property type="entry name" value="HIRAN"/>
    <property type="match status" value="1"/>
</dbReference>
<accession>A0A1T5BUN4</accession>
<dbReference type="GO" id="GO:0008270">
    <property type="term" value="F:zinc ion binding"/>
    <property type="evidence" value="ECO:0007669"/>
    <property type="project" value="InterPro"/>
</dbReference>
<sequence length="130" mass="14200">MGWNDFRLAARGERYPNADGSSRQDELRRCARGERVNLIREPANEYDPAAVAIFSCRGVQLGYLAAEHASWIGSKIDRGYDVRAVVERVKGAHLEGATLGLVILINMEGDDPTIDGDAAQPFDPAEAWAA</sequence>
<dbReference type="AlphaFoldDB" id="A0A1T5BUN4"/>
<dbReference type="InterPro" id="IPR014905">
    <property type="entry name" value="HIRAN"/>
</dbReference>
<keyword evidence="1" id="KW-0479">Metal-binding</keyword>
<dbReference type="RefSeq" id="WP_079647638.1">
    <property type="nucleotide sequence ID" value="NZ_FUYM01000003.1"/>
</dbReference>
<dbReference type="Gene3D" id="3.30.70.2330">
    <property type="match status" value="1"/>
</dbReference>
<gene>
    <name evidence="4" type="ORF">SAMN06295920_103312</name>
</gene>
<dbReference type="GO" id="GO:0003676">
    <property type="term" value="F:nucleic acid binding"/>
    <property type="evidence" value="ECO:0007669"/>
    <property type="project" value="InterPro"/>
</dbReference>
<evidence type="ECO:0000259" key="3">
    <source>
        <dbReference type="SMART" id="SM00910"/>
    </source>
</evidence>
<dbReference type="OrthoDB" id="7432909at2"/>
<evidence type="ECO:0000313" key="5">
    <source>
        <dbReference type="Proteomes" id="UP000189818"/>
    </source>
</evidence>
<dbReference type="STRING" id="439228.SAMN06295920_103312"/>
<dbReference type="Proteomes" id="UP000189818">
    <property type="component" value="Unassembled WGS sequence"/>
</dbReference>
<keyword evidence="2" id="KW-0378">Hydrolase</keyword>
<evidence type="ECO:0000256" key="2">
    <source>
        <dbReference type="ARBA" id="ARBA00022801"/>
    </source>
</evidence>
<reference evidence="5" key="1">
    <citation type="submission" date="2017-02" db="EMBL/GenBank/DDBJ databases">
        <authorList>
            <person name="Varghese N."/>
            <person name="Submissions S."/>
        </authorList>
    </citation>
    <scope>NUCLEOTIDE SEQUENCE [LARGE SCALE GENOMIC DNA]</scope>
    <source>
        <strain evidence="5">UM2</strain>
    </source>
</reference>
<evidence type="ECO:0000313" key="4">
    <source>
        <dbReference type="EMBL" id="SKB51068.1"/>
    </source>
</evidence>
<name>A0A1T5BUN4_9SPHN</name>
<feature type="domain" description="HIRAN" evidence="3">
    <location>
        <begin position="11"/>
        <end position="111"/>
    </location>
</feature>
<proteinExistence type="predicted"/>